<dbReference type="PANTHER" id="PTHR13371">
    <property type="entry name" value="GLYCINE-, GLUTAMATE-, THIENYLCYCLOHEXYLPIPERIDINE-BINDING PROTEIN"/>
    <property type="match status" value="1"/>
</dbReference>
<dbReference type="InterPro" id="IPR016024">
    <property type="entry name" value="ARM-type_fold"/>
</dbReference>
<feature type="domain" description="Centrosomal protein CEP104 Zn finger" evidence="14">
    <location>
        <begin position="701"/>
        <end position="804"/>
    </location>
</feature>
<evidence type="ECO:0000256" key="3">
    <source>
        <dbReference type="ARBA" id="ARBA00004647"/>
    </source>
</evidence>
<sequence>MPRKIAFIVVNSSSHEEKYSAQELKVHAPTAKGWRSSRLCSYPQTLTLELEERSRVRKLQLLAHQYMIPSRVDFHIGDSLPTSSPLHKLGYVSLSDNQQTAFKARELKSVHVDSIGTHLRITLHENHANPHNRYNQVSAQPHQNQPSCEQLMEQYLGTGQREGALDTTYTGKCESFCPLDDLAFDMYQDPEVAQLIRLLHQRKQEMVHHEKFEKARLLKQALADLHKVGERLAWLEVEKRCALEKEDYEQAEHKRQHMEHYRSTMYRQLEVHQLLEPTLVRDAPYLSPDHTKPTLSTDSERKSRTSNPQPHLSPEVLTQSNPASRPILFFLSCFLIFSYFEVPSVPYDERPLPALLMRDRPVEATLSPPEELSPLLNTPGPAGIRGEPEPLTKKAQREAGHALDVFGETIVCAAYSKTWSYREDALVAVQQRLREVCASGTREELRGMVRAAVLLLQKSLQDKVSSVFQCSLKLLLLLLSELILGAGLGRAEVTHCLEQTWPYLLRRMGDACNRLRLVTLSSVQEIALLKDVRTLQWVPCELVKPISSTLPARLAQSRAELLERLLSALGTNGSGFTLDNVMMFCTGALSHSAPGVREAAVRIILSMYQQHGAELLRYLPPNDHATRTNFIYKKIFDGFAQIDGELADAHVSTGFGELFRPQELVQSNQEQLATLKEITVSLQVSKSPSAVRSAQGVDTLCIFCGRRDEGFTEDGLDRHYWKHCPMLRLCDHCKQVVEISSLTEHLLGECESQSSFSQCPQCSEAVPFEEIRSHMEGPHCNPPIPGKASNHCPLCHTNFQAGDEVRLLALCGHVWTSVVTKIPN</sequence>
<dbReference type="Proteomes" id="UP000261520">
    <property type="component" value="Unplaced"/>
</dbReference>
<dbReference type="PANTHER" id="PTHR13371:SF0">
    <property type="entry name" value="CENTROSOMAL PROTEIN OF 104 KDA"/>
    <property type="match status" value="1"/>
</dbReference>
<keyword evidence="16" id="KW-1185">Reference proteome</keyword>
<keyword evidence="5" id="KW-0677">Repeat</keyword>
<keyword evidence="7" id="KW-0206">Cytoskeleton</keyword>
<evidence type="ECO:0000259" key="13">
    <source>
        <dbReference type="Pfam" id="PF21038"/>
    </source>
</evidence>
<evidence type="ECO:0000256" key="11">
    <source>
        <dbReference type="ARBA" id="ARBA00068547"/>
    </source>
</evidence>
<feature type="region of interest" description="Disordered" evidence="12">
    <location>
        <begin position="366"/>
        <end position="394"/>
    </location>
</feature>
<comment type="function">
    <text evidence="9">Required for ciliogenesis and for structural integrity at the ciliary tip.</text>
</comment>
<feature type="region of interest" description="Disordered" evidence="12">
    <location>
        <begin position="282"/>
        <end position="318"/>
    </location>
</feature>
<dbReference type="InterPro" id="IPR011989">
    <property type="entry name" value="ARM-like"/>
</dbReference>
<dbReference type="InterPro" id="IPR052607">
    <property type="entry name" value="CEP104-like"/>
</dbReference>
<evidence type="ECO:0000259" key="14">
    <source>
        <dbReference type="Pfam" id="PF21039"/>
    </source>
</evidence>
<reference evidence="15" key="1">
    <citation type="submission" date="2025-08" db="UniProtKB">
        <authorList>
            <consortium name="Ensembl"/>
        </authorList>
    </citation>
    <scope>IDENTIFICATION</scope>
</reference>
<dbReference type="SUPFAM" id="SSF48371">
    <property type="entry name" value="ARM repeat"/>
    <property type="match status" value="1"/>
</dbReference>
<reference evidence="15" key="2">
    <citation type="submission" date="2025-09" db="UniProtKB">
        <authorList>
            <consortium name="Ensembl"/>
        </authorList>
    </citation>
    <scope>IDENTIFICATION</scope>
</reference>
<protein>
    <recommendedName>
        <fullName evidence="11">Centrosomal protein of 104 kDa</fullName>
    </recommendedName>
</protein>
<keyword evidence="8" id="KW-0966">Cell projection</keyword>
<dbReference type="STRING" id="409849.ENSPMGP00000024090"/>
<dbReference type="Pfam" id="PF21039">
    <property type="entry name" value="CEP104_ZnF"/>
    <property type="match status" value="1"/>
</dbReference>
<evidence type="ECO:0000256" key="6">
    <source>
        <dbReference type="ARBA" id="ARBA00023054"/>
    </source>
</evidence>
<evidence type="ECO:0000256" key="7">
    <source>
        <dbReference type="ARBA" id="ARBA00023212"/>
    </source>
</evidence>
<dbReference type="GO" id="GO:0005814">
    <property type="term" value="C:centriole"/>
    <property type="evidence" value="ECO:0007669"/>
    <property type="project" value="UniProtKB-SubCell"/>
</dbReference>
<dbReference type="FunFam" id="1.25.10.10:FF:000200">
    <property type="entry name" value="Centrosomal protein of 104 kDa"/>
    <property type="match status" value="1"/>
</dbReference>
<proteinExistence type="predicted"/>
<dbReference type="GO" id="GO:0005929">
    <property type="term" value="C:cilium"/>
    <property type="evidence" value="ECO:0007669"/>
    <property type="project" value="UniProtKB-SubCell"/>
</dbReference>
<accession>A0A3B4B522</accession>
<evidence type="ECO:0000256" key="12">
    <source>
        <dbReference type="SAM" id="MobiDB-lite"/>
    </source>
</evidence>
<dbReference type="Ensembl" id="ENSPMGT00000025668.1">
    <property type="protein sequence ID" value="ENSPMGP00000024090.1"/>
    <property type="gene ID" value="ENSPMGG00000019483.1"/>
</dbReference>
<feature type="compositionally biased region" description="Low complexity" evidence="12">
    <location>
        <begin position="366"/>
        <end position="376"/>
    </location>
</feature>
<keyword evidence="6" id="KW-0175">Coiled coil</keyword>
<organism evidence="15 16">
    <name type="scientific">Periophthalmus magnuspinnatus</name>
    <dbReference type="NCBI Taxonomy" id="409849"/>
    <lineage>
        <taxon>Eukaryota</taxon>
        <taxon>Metazoa</taxon>
        <taxon>Chordata</taxon>
        <taxon>Craniata</taxon>
        <taxon>Vertebrata</taxon>
        <taxon>Euteleostomi</taxon>
        <taxon>Actinopterygii</taxon>
        <taxon>Neopterygii</taxon>
        <taxon>Teleostei</taxon>
        <taxon>Neoteleostei</taxon>
        <taxon>Acanthomorphata</taxon>
        <taxon>Gobiaria</taxon>
        <taxon>Gobiiformes</taxon>
        <taxon>Gobioidei</taxon>
        <taxon>Gobiidae</taxon>
        <taxon>Oxudercinae</taxon>
        <taxon>Periophthalmus</taxon>
    </lineage>
</organism>
<evidence type="ECO:0000313" key="16">
    <source>
        <dbReference type="Proteomes" id="UP000261520"/>
    </source>
</evidence>
<dbReference type="AlphaFoldDB" id="A0A3B4B522"/>
<feature type="compositionally biased region" description="Polar residues" evidence="12">
    <location>
        <begin position="305"/>
        <end position="318"/>
    </location>
</feature>
<feature type="domain" description="Centrosomal protein CEP104 N-terminal" evidence="13">
    <location>
        <begin position="33"/>
        <end position="138"/>
    </location>
</feature>
<dbReference type="Pfam" id="PF21040">
    <property type="entry name" value="CEP104-like_TOG"/>
    <property type="match status" value="1"/>
</dbReference>
<evidence type="ECO:0000256" key="9">
    <source>
        <dbReference type="ARBA" id="ARBA00059645"/>
    </source>
</evidence>
<dbReference type="GO" id="GO:0000922">
    <property type="term" value="C:spindle pole"/>
    <property type="evidence" value="ECO:0007669"/>
    <property type="project" value="UniProtKB-SubCell"/>
</dbReference>
<evidence type="ECO:0000256" key="2">
    <source>
        <dbReference type="ARBA" id="ARBA00004138"/>
    </source>
</evidence>
<comment type="subcellular location">
    <subcellularLocation>
        <location evidence="2">Cell projection</location>
        <location evidence="2">Cilium</location>
    </subcellularLocation>
    <subcellularLocation>
        <location evidence="1">Cytoplasm</location>
        <location evidence="1">Cytoskeleton</location>
        <location evidence="1">Microtubule organizing center</location>
        <location evidence="1">Centrosome</location>
        <location evidence="1">Centriole</location>
    </subcellularLocation>
    <subcellularLocation>
        <location evidence="3">Cytoplasm</location>
        <location evidence="3">Cytoskeleton</location>
        <location evidence="3">Spindle pole</location>
    </subcellularLocation>
</comment>
<evidence type="ECO:0000256" key="10">
    <source>
        <dbReference type="ARBA" id="ARBA00065345"/>
    </source>
</evidence>
<dbReference type="InterPro" id="IPR048739">
    <property type="entry name" value="CEP104_N"/>
</dbReference>
<dbReference type="Pfam" id="PF21038">
    <property type="entry name" value="CEP104_N"/>
    <property type="match status" value="1"/>
</dbReference>
<dbReference type="InterPro" id="IPR048738">
    <property type="entry name" value="CEP104_Znf"/>
</dbReference>
<evidence type="ECO:0000256" key="5">
    <source>
        <dbReference type="ARBA" id="ARBA00022737"/>
    </source>
</evidence>
<evidence type="ECO:0000256" key="8">
    <source>
        <dbReference type="ARBA" id="ARBA00023273"/>
    </source>
</evidence>
<dbReference type="Gene3D" id="1.25.10.10">
    <property type="entry name" value="Leucine-rich Repeat Variant"/>
    <property type="match status" value="1"/>
</dbReference>
<comment type="subunit">
    <text evidence="10">Interacts with CCP110 and CEP97. Interacts with ARMC9, TOGARAM1, CCDC66 and CSPP1.</text>
</comment>
<evidence type="ECO:0000256" key="4">
    <source>
        <dbReference type="ARBA" id="ARBA00022490"/>
    </source>
</evidence>
<name>A0A3B4B522_9GOBI</name>
<evidence type="ECO:0000313" key="15">
    <source>
        <dbReference type="Ensembl" id="ENSPMGP00000024090.1"/>
    </source>
</evidence>
<evidence type="ECO:0000256" key="1">
    <source>
        <dbReference type="ARBA" id="ARBA00004114"/>
    </source>
</evidence>
<keyword evidence="4" id="KW-0963">Cytoplasm</keyword>